<dbReference type="GO" id="GO:0004190">
    <property type="term" value="F:aspartic-type endopeptidase activity"/>
    <property type="evidence" value="ECO:0007669"/>
    <property type="project" value="InterPro"/>
</dbReference>
<comment type="caution">
    <text evidence="3">The sequence shown here is derived from an EMBL/GenBank/DDBJ whole genome shotgun (WGS) entry which is preliminary data.</text>
</comment>
<keyword evidence="1" id="KW-0378">Hydrolase</keyword>
<evidence type="ECO:0000259" key="2">
    <source>
        <dbReference type="PROSITE" id="PS50175"/>
    </source>
</evidence>
<evidence type="ECO:0000313" key="3">
    <source>
        <dbReference type="EMBL" id="PIU14732.1"/>
    </source>
</evidence>
<evidence type="ECO:0000313" key="4">
    <source>
        <dbReference type="Proteomes" id="UP000229784"/>
    </source>
</evidence>
<evidence type="ECO:0000256" key="1">
    <source>
        <dbReference type="ARBA" id="ARBA00022801"/>
    </source>
</evidence>
<reference evidence="4" key="1">
    <citation type="submission" date="2017-09" db="EMBL/GenBank/DDBJ databases">
        <title>Depth-based differentiation of microbial function through sediment-hosted aquifers and enrichment of novel symbionts in the deep terrestrial subsurface.</title>
        <authorList>
            <person name="Probst A.J."/>
            <person name="Ladd B."/>
            <person name="Jarett J.K."/>
            <person name="Geller-Mcgrath D.E."/>
            <person name="Sieber C.M.K."/>
            <person name="Emerson J.B."/>
            <person name="Anantharaman K."/>
            <person name="Thomas B.C."/>
            <person name="Malmstrom R."/>
            <person name="Stieglmeier M."/>
            <person name="Klingl A."/>
            <person name="Woyke T."/>
            <person name="Ryan C.M."/>
            <person name="Banfield J.F."/>
        </authorList>
    </citation>
    <scope>NUCLEOTIDE SEQUENCE [LARGE SCALE GENOMIC DNA]</scope>
</reference>
<dbReference type="PROSITE" id="PS00141">
    <property type="entry name" value="ASP_PROTEASE"/>
    <property type="match status" value="1"/>
</dbReference>
<dbReference type="InterPro" id="IPR021109">
    <property type="entry name" value="Peptidase_aspartic_dom_sf"/>
</dbReference>
<proteinExistence type="predicted"/>
<dbReference type="SUPFAM" id="SSF50630">
    <property type="entry name" value="Acid proteases"/>
    <property type="match status" value="1"/>
</dbReference>
<dbReference type="InterPro" id="IPR001995">
    <property type="entry name" value="Peptidase_A2_cat"/>
</dbReference>
<gene>
    <name evidence="3" type="ORF">COT20_02525</name>
</gene>
<accession>A0A2M6XU34</accession>
<protein>
    <recommendedName>
        <fullName evidence="2">Peptidase A2 domain-containing protein</fullName>
    </recommendedName>
</protein>
<name>A0A2M6XU34_9BACT</name>
<dbReference type="GO" id="GO:0006508">
    <property type="term" value="P:proteolysis"/>
    <property type="evidence" value="ECO:0007669"/>
    <property type="project" value="InterPro"/>
</dbReference>
<dbReference type="AlphaFoldDB" id="A0A2M6XU34"/>
<dbReference type="Pfam" id="PF13975">
    <property type="entry name" value="gag-asp_proteas"/>
    <property type="match status" value="1"/>
</dbReference>
<dbReference type="PROSITE" id="PS50175">
    <property type="entry name" value="ASP_PROT_RETROV"/>
    <property type="match status" value="1"/>
</dbReference>
<dbReference type="InterPro" id="IPR001969">
    <property type="entry name" value="Aspartic_peptidase_AS"/>
</dbReference>
<sequence length="148" mass="17027">MEKYLFPYGFELLENKRVFAFPAVNITLQKENAKNEFSFLVLVDSGAEFSLFTKSDAELLGINIQQGEKVNIGGVTGDKFSAFIHPVIIKIGNEKIKIEAAFSEQNNTPRILGRNPLFSHFFIIFDHKKQNTIFIPRKNKHFEKILYK</sequence>
<dbReference type="Proteomes" id="UP000229784">
    <property type="component" value="Unassembled WGS sequence"/>
</dbReference>
<dbReference type="Gene3D" id="2.40.70.10">
    <property type="entry name" value="Acid Proteases"/>
    <property type="match status" value="1"/>
</dbReference>
<feature type="domain" description="Peptidase A2" evidence="2">
    <location>
        <begin position="39"/>
        <end position="116"/>
    </location>
</feature>
<dbReference type="EMBL" id="PEXQ01000061">
    <property type="protein sequence ID" value="PIU14732.1"/>
    <property type="molecule type" value="Genomic_DNA"/>
</dbReference>
<organism evidence="3 4">
    <name type="scientific">bacterium (Candidatus Gribaldobacteria) CG08_land_8_20_14_0_20_39_15</name>
    <dbReference type="NCBI Taxonomy" id="2014273"/>
    <lineage>
        <taxon>Bacteria</taxon>
        <taxon>Candidatus Gribaldobacteria</taxon>
    </lineage>
</organism>